<dbReference type="NCBIfam" id="NF038283">
    <property type="entry name" value="viperin_w_prok"/>
    <property type="match status" value="1"/>
</dbReference>
<proteinExistence type="predicted"/>
<evidence type="ECO:0000313" key="12">
    <source>
        <dbReference type="Proteomes" id="UP000053831"/>
    </source>
</evidence>
<feature type="chain" id="PRO_5005839334" evidence="9">
    <location>
        <begin position="22"/>
        <end position="324"/>
    </location>
</feature>
<dbReference type="SFLD" id="SFLDF00318">
    <property type="entry name" value="Viperin"/>
    <property type="match status" value="1"/>
</dbReference>
<dbReference type="GO" id="GO:0046872">
    <property type="term" value="F:metal ion binding"/>
    <property type="evidence" value="ECO:0007669"/>
    <property type="project" value="UniProtKB-KW"/>
</dbReference>
<keyword evidence="2" id="KW-0004">4Fe-4S</keyword>
<keyword evidence="4" id="KW-0479">Metal-binding</keyword>
<evidence type="ECO:0000259" key="10">
    <source>
        <dbReference type="PROSITE" id="PS51918"/>
    </source>
</evidence>
<dbReference type="SUPFAM" id="SSF102114">
    <property type="entry name" value="Radical SAM enzymes"/>
    <property type="match status" value="1"/>
</dbReference>
<keyword evidence="12" id="KW-1185">Reference proteome</keyword>
<dbReference type="SMART" id="SM00729">
    <property type="entry name" value="Elp3"/>
    <property type="match status" value="1"/>
</dbReference>
<evidence type="ECO:0000256" key="1">
    <source>
        <dbReference type="ARBA" id="ARBA00001966"/>
    </source>
</evidence>
<dbReference type="InterPro" id="IPR058240">
    <property type="entry name" value="rSAM_sf"/>
</dbReference>
<name>A0A0M9VV40_ESCWE</name>
<dbReference type="SFLD" id="SFLDG01067">
    <property type="entry name" value="SPASM/twitch_domain_containing"/>
    <property type="match status" value="1"/>
</dbReference>
<dbReference type="Gene3D" id="3.20.20.70">
    <property type="entry name" value="Aldolase class I"/>
    <property type="match status" value="1"/>
</dbReference>
<dbReference type="Proteomes" id="UP000053831">
    <property type="component" value="Unassembled WGS sequence"/>
</dbReference>
<dbReference type="GO" id="GO:0051607">
    <property type="term" value="P:defense response to virus"/>
    <property type="evidence" value="ECO:0007669"/>
    <property type="project" value="UniProtKB-KW"/>
</dbReference>
<reference evidence="11 12" key="1">
    <citation type="submission" date="2015-07" db="EMBL/GenBank/DDBJ databases">
        <title>The genome of the fungus Escovopsis weberi, a specialized disease agent of ant agriculture.</title>
        <authorList>
            <person name="de Man T.J."/>
            <person name="Stajich J.E."/>
            <person name="Kubicek C.P."/>
            <person name="Chenthamara K."/>
            <person name="Atanasova L."/>
            <person name="Druzhinina I.S."/>
            <person name="Birnbaum S."/>
            <person name="Barribeau S.M."/>
            <person name="Teiling C."/>
            <person name="Suen G."/>
            <person name="Currie C."/>
            <person name="Gerardo N.M."/>
        </authorList>
    </citation>
    <scope>NUCLEOTIDE SEQUENCE [LARGE SCALE GENOMIC DNA]</scope>
</reference>
<organism evidence="11 12">
    <name type="scientific">Escovopsis weberi</name>
    <dbReference type="NCBI Taxonomy" id="150374"/>
    <lineage>
        <taxon>Eukaryota</taxon>
        <taxon>Fungi</taxon>
        <taxon>Dikarya</taxon>
        <taxon>Ascomycota</taxon>
        <taxon>Pezizomycotina</taxon>
        <taxon>Sordariomycetes</taxon>
        <taxon>Hypocreomycetidae</taxon>
        <taxon>Hypocreales</taxon>
        <taxon>Hypocreaceae</taxon>
        <taxon>Escovopsis</taxon>
    </lineage>
</organism>
<dbReference type="Pfam" id="PF04055">
    <property type="entry name" value="Radical_SAM"/>
    <property type="match status" value="1"/>
</dbReference>
<dbReference type="GO" id="GO:0003824">
    <property type="term" value="F:catalytic activity"/>
    <property type="evidence" value="ECO:0007669"/>
    <property type="project" value="InterPro"/>
</dbReference>
<evidence type="ECO:0000256" key="5">
    <source>
        <dbReference type="ARBA" id="ARBA00023004"/>
    </source>
</evidence>
<keyword evidence="3" id="KW-0949">S-adenosyl-L-methionine</keyword>
<dbReference type="GO" id="GO:0051539">
    <property type="term" value="F:4 iron, 4 sulfur cluster binding"/>
    <property type="evidence" value="ECO:0007669"/>
    <property type="project" value="UniProtKB-KW"/>
</dbReference>
<feature type="domain" description="Radical SAM core" evidence="10">
    <location>
        <begin position="31"/>
        <end position="250"/>
    </location>
</feature>
<dbReference type="AlphaFoldDB" id="A0A0M9VV40"/>
<dbReference type="STRING" id="150374.A0A0M9VV40"/>
<evidence type="ECO:0000313" key="11">
    <source>
        <dbReference type="EMBL" id="KOS20565.1"/>
    </source>
</evidence>
<dbReference type="InterPro" id="IPR006638">
    <property type="entry name" value="Elp3/MiaA/NifB-like_rSAM"/>
</dbReference>
<comment type="cofactor">
    <cofactor evidence="1">
        <name>[4Fe-4S] cluster</name>
        <dbReference type="ChEBI" id="CHEBI:49883"/>
    </cofactor>
</comment>
<dbReference type="SFLD" id="SFLDG01088">
    <property type="entry name" value="antiviral_proteins"/>
    <property type="match status" value="1"/>
</dbReference>
<dbReference type="PROSITE" id="PS51918">
    <property type="entry name" value="RADICAL_SAM"/>
    <property type="match status" value="1"/>
</dbReference>
<dbReference type="EMBL" id="LGSR01000017">
    <property type="protein sequence ID" value="KOS20565.1"/>
    <property type="molecule type" value="Genomic_DNA"/>
</dbReference>
<keyword evidence="5" id="KW-0408">Iron</keyword>
<keyword evidence="8" id="KW-0496">Mitochondrion</keyword>
<comment type="caution">
    <text evidence="11">The sequence shown here is derived from an EMBL/GenBank/DDBJ whole genome shotgun (WGS) entry which is preliminary data.</text>
</comment>
<evidence type="ECO:0000256" key="9">
    <source>
        <dbReference type="SAM" id="SignalP"/>
    </source>
</evidence>
<sequence length="324" mass="36732">MYTMSLAICLAALLAVAGVAGVAYVRKGRPRRGQIPVSVNYHFTRECNYSCGFCFHTAKTSHLASVQDARRGLRLLREAGMRKINFAGGEPFLKPKFLGEMIDYCKQSLRLESVSIVTNGSLVRREFLRRHGHHIDVLAVSCDSFIETTNKAIGRGTGGHVTKLTEIASWCREYNIKFKINTVVNRLNYDEDMNHHIAALQPFRWKCFQVLVVEGENDSGETLRDARGFAITDGEFEHFCQRHRDGPGFVAESNKVMAQSYLIVDEYLRFLDKSGRKKSRSILEVGVREALESVFWDEEAFVARGGIYDWKKSPCSEMSKGLEW</sequence>
<gene>
    <name evidence="11" type="ORF">ESCO_005456</name>
</gene>
<dbReference type="InterPro" id="IPR007197">
    <property type="entry name" value="rSAM"/>
</dbReference>
<evidence type="ECO:0000256" key="4">
    <source>
        <dbReference type="ARBA" id="ARBA00022723"/>
    </source>
</evidence>
<keyword evidence="7" id="KW-0051">Antiviral defense</keyword>
<evidence type="ECO:0000256" key="6">
    <source>
        <dbReference type="ARBA" id="ARBA00023014"/>
    </source>
</evidence>
<dbReference type="PANTHER" id="PTHR21339">
    <property type="entry name" value="RADICAL S-ADENOSYL METHIONINE DOMAIN-CONTAINING PROTEIN 2"/>
    <property type="match status" value="1"/>
</dbReference>
<keyword evidence="6" id="KW-0411">Iron-sulfur</keyword>
<evidence type="ECO:0000256" key="2">
    <source>
        <dbReference type="ARBA" id="ARBA00022485"/>
    </source>
</evidence>
<protein>
    <submittedName>
        <fullName evidence="11">Radical S-adenosyl methionine domain-containing protein 2</fullName>
    </submittedName>
</protein>
<accession>A0A0M9VV40</accession>
<dbReference type="CDD" id="cd01335">
    <property type="entry name" value="Radical_SAM"/>
    <property type="match status" value="1"/>
</dbReference>
<dbReference type="PANTHER" id="PTHR21339:SF0">
    <property type="entry name" value="S-ADENOSYLMETHIONINE-DEPENDENT NUCLEOTIDE DEHYDRATASE RSAD2"/>
    <property type="match status" value="1"/>
</dbReference>
<feature type="signal peptide" evidence="9">
    <location>
        <begin position="1"/>
        <end position="21"/>
    </location>
</feature>
<evidence type="ECO:0000256" key="3">
    <source>
        <dbReference type="ARBA" id="ARBA00022691"/>
    </source>
</evidence>
<evidence type="ECO:0000256" key="7">
    <source>
        <dbReference type="ARBA" id="ARBA00023118"/>
    </source>
</evidence>
<dbReference type="InterPro" id="IPR051196">
    <property type="entry name" value="RSAD2/Viperin_antiviral"/>
</dbReference>
<evidence type="ECO:0000256" key="8">
    <source>
        <dbReference type="ARBA" id="ARBA00023128"/>
    </source>
</evidence>
<dbReference type="InterPro" id="IPR013785">
    <property type="entry name" value="Aldolase_TIM"/>
</dbReference>
<keyword evidence="9" id="KW-0732">Signal</keyword>
<dbReference type="SFLD" id="SFLDS00029">
    <property type="entry name" value="Radical_SAM"/>
    <property type="match status" value="1"/>
</dbReference>
<dbReference type="OrthoDB" id="549750at2759"/>